<evidence type="ECO:0000313" key="3">
    <source>
        <dbReference type="Proteomes" id="UP000250462"/>
    </source>
</evidence>
<dbReference type="OrthoDB" id="3267755at2"/>
<sequence>MNRIAATILGAEAFVVVLAVPVALNVADVATAPGWIGATVIALLCLLGIGMVRRGGRAGYVLGSVVQVGMLALGFILPMMFVLGAIFAALWLLLLRLGPDVEAAKRNRENTGVREDRDD</sequence>
<dbReference type="EMBL" id="QMIG01000001">
    <property type="protein sequence ID" value="RAW18557.1"/>
    <property type="molecule type" value="Genomic_DNA"/>
</dbReference>
<comment type="caution">
    <text evidence="2">The sequence shown here is derived from an EMBL/GenBank/DDBJ whole genome shotgun (WGS) entry which is preliminary data.</text>
</comment>
<evidence type="ECO:0000313" key="2">
    <source>
        <dbReference type="EMBL" id="RAW18557.1"/>
    </source>
</evidence>
<dbReference type="Proteomes" id="UP000250462">
    <property type="component" value="Unassembled WGS sequence"/>
</dbReference>
<keyword evidence="3" id="KW-1185">Reference proteome</keyword>
<feature type="transmembrane region" description="Helical" evidence="1">
    <location>
        <begin position="64"/>
        <end position="94"/>
    </location>
</feature>
<feature type="transmembrane region" description="Helical" evidence="1">
    <location>
        <begin position="35"/>
        <end position="52"/>
    </location>
</feature>
<accession>A0A329R1W9</accession>
<dbReference type="Pfam" id="PF14017">
    <property type="entry name" value="DUF4233"/>
    <property type="match status" value="1"/>
</dbReference>
<dbReference type="AlphaFoldDB" id="A0A329R1W9"/>
<proteinExistence type="predicted"/>
<reference evidence="2 3" key="1">
    <citation type="submission" date="2018-06" db="EMBL/GenBank/DDBJ databases">
        <title>Phytoactinopolyspora halophila sp. nov., a novel halophilic actinomycete isolated from a saline soil in China.</title>
        <authorList>
            <person name="Tang S.-K."/>
        </authorList>
    </citation>
    <scope>NUCLEOTIDE SEQUENCE [LARGE SCALE GENOMIC DNA]</scope>
    <source>
        <strain evidence="2 3">YIM 96934</strain>
    </source>
</reference>
<dbReference type="RefSeq" id="WP_112256100.1">
    <property type="nucleotide sequence ID" value="NZ_QMIG01000001.1"/>
</dbReference>
<name>A0A329R1W9_9ACTN</name>
<organism evidence="2 3">
    <name type="scientific">Phytoactinopolyspora halophila</name>
    <dbReference type="NCBI Taxonomy" id="1981511"/>
    <lineage>
        <taxon>Bacteria</taxon>
        <taxon>Bacillati</taxon>
        <taxon>Actinomycetota</taxon>
        <taxon>Actinomycetes</taxon>
        <taxon>Jiangellales</taxon>
        <taxon>Jiangellaceae</taxon>
        <taxon>Phytoactinopolyspora</taxon>
    </lineage>
</organism>
<keyword evidence="1" id="KW-0812">Transmembrane</keyword>
<gene>
    <name evidence="2" type="ORF">DPM12_00200</name>
</gene>
<protein>
    <submittedName>
        <fullName evidence="2">DUF4233 domain-containing protein</fullName>
    </submittedName>
</protein>
<keyword evidence="1" id="KW-0472">Membrane</keyword>
<dbReference type="InterPro" id="IPR025327">
    <property type="entry name" value="DUF4233"/>
</dbReference>
<evidence type="ECO:0000256" key="1">
    <source>
        <dbReference type="SAM" id="Phobius"/>
    </source>
</evidence>
<keyword evidence="1" id="KW-1133">Transmembrane helix</keyword>